<dbReference type="GO" id="GO:0051920">
    <property type="term" value="F:peroxiredoxin activity"/>
    <property type="evidence" value="ECO:0007669"/>
    <property type="project" value="InterPro"/>
</dbReference>
<evidence type="ECO:0000313" key="2">
    <source>
        <dbReference type="EMBL" id="CCA59301.1"/>
    </source>
</evidence>
<dbReference type="STRING" id="953739.SVEN_6015"/>
<accession>F2RC50</accession>
<dbReference type="InterPro" id="IPR029032">
    <property type="entry name" value="AhpD-like"/>
</dbReference>
<dbReference type="AlphaFoldDB" id="F2RC50"/>
<feature type="domain" description="Carboxymuconolactone decarboxylase-like" evidence="1">
    <location>
        <begin position="67"/>
        <end position="128"/>
    </location>
</feature>
<dbReference type="Proteomes" id="UP000006854">
    <property type="component" value="Chromosome"/>
</dbReference>
<evidence type="ECO:0000313" key="3">
    <source>
        <dbReference type="Proteomes" id="UP000006854"/>
    </source>
</evidence>
<evidence type="ECO:0000259" key="1">
    <source>
        <dbReference type="Pfam" id="PF02627"/>
    </source>
</evidence>
<dbReference type="Pfam" id="PF02627">
    <property type="entry name" value="CMD"/>
    <property type="match status" value="1"/>
</dbReference>
<dbReference type="NCBIfam" id="TIGR00778">
    <property type="entry name" value="ahpD_dom"/>
    <property type="match status" value="1"/>
</dbReference>
<keyword evidence="3" id="KW-1185">Reference proteome</keyword>
<dbReference type="InterPro" id="IPR004675">
    <property type="entry name" value="AhpD_core"/>
</dbReference>
<dbReference type="HOGENOM" id="CLU_082760_5_0_11"/>
<dbReference type="SUPFAM" id="SSF69118">
    <property type="entry name" value="AhpD-like"/>
    <property type="match status" value="1"/>
</dbReference>
<proteinExistence type="predicted"/>
<dbReference type="PATRIC" id="fig|953739.5.peg.1228"/>
<protein>
    <recommendedName>
        <fullName evidence="1">Carboxymuconolactone decarboxylase-like domain-containing protein</fullName>
    </recommendedName>
</protein>
<dbReference type="KEGG" id="sve:SVEN_6015"/>
<reference evidence="2 3" key="1">
    <citation type="journal article" date="2011" name="BMC Genomics">
        <title>Genome-wide analysis of the role of GlnR in Streptomyces venezuelae provides new insights into global nitrogen regulation in actinomycetes.</title>
        <authorList>
            <person name="Pullan S.T."/>
            <person name="Bibb M.J."/>
            <person name="Merrick M."/>
        </authorList>
    </citation>
    <scope>NUCLEOTIDE SEQUENCE [LARGE SCALE GENOMIC DNA]</scope>
    <source>
        <strain evidence="2">ATCC 10712</strain>
    </source>
</reference>
<name>F2RC50_STRVP</name>
<dbReference type="EMBL" id="FR845719">
    <property type="protein sequence ID" value="CCA59301.1"/>
    <property type="molecule type" value="Genomic_DNA"/>
</dbReference>
<dbReference type="PANTHER" id="PTHR35446:SF3">
    <property type="entry name" value="CMD DOMAIN-CONTAINING PROTEIN"/>
    <property type="match status" value="1"/>
</dbReference>
<dbReference type="Gene3D" id="1.20.1290.10">
    <property type="entry name" value="AhpD-like"/>
    <property type="match status" value="1"/>
</dbReference>
<dbReference type="InterPro" id="IPR003779">
    <property type="entry name" value="CMD-like"/>
</dbReference>
<gene>
    <name evidence="2" type="ordered locus">SVEN_6015</name>
</gene>
<dbReference type="PANTHER" id="PTHR35446">
    <property type="entry name" value="SI:CH211-175M2.5"/>
    <property type="match status" value="1"/>
</dbReference>
<sequence length="208" mass="22424">MRQTEPIGTVLMVPISSILVRLKESSMPRLPQLTVETANEEQRELLEGTLKQLGKLPNLYAALANGPAALRGYLAMREALVGGSFSARQREQLALYIAQHNDCTYCVSAHTLRGGKVGLSEQELLDTRHGTDSGDPHMDQVLRFAGAVMATGGRVTDEALTDARAAGVTDAEIAEIVGHVALNVLSNYFNHVAQPDLDFPLVPAHLAE</sequence>
<organism evidence="2 3">
    <name type="scientific">Streptomyces venezuelae (strain ATCC 10712 / CBS 650.69 / DSM 40230 / JCM 4526 / NBRC 13096 / PD 04745)</name>
    <dbReference type="NCBI Taxonomy" id="953739"/>
    <lineage>
        <taxon>Bacteria</taxon>
        <taxon>Bacillati</taxon>
        <taxon>Actinomycetota</taxon>
        <taxon>Actinomycetes</taxon>
        <taxon>Kitasatosporales</taxon>
        <taxon>Streptomycetaceae</taxon>
        <taxon>Streptomyces</taxon>
    </lineage>
</organism>
<dbReference type="eggNOG" id="COG2128">
    <property type="taxonomic scope" value="Bacteria"/>
</dbReference>